<accession>A0A4U6R1M8</accession>
<evidence type="ECO:0000256" key="1">
    <source>
        <dbReference type="ARBA" id="ARBA00023002"/>
    </source>
</evidence>
<dbReference type="InterPro" id="IPR055170">
    <property type="entry name" value="GFO_IDH_MocA-like_dom"/>
</dbReference>
<feature type="domain" description="Gfo/Idh/MocA-like oxidoreductase N-terminal" evidence="2">
    <location>
        <begin position="2"/>
        <end position="118"/>
    </location>
</feature>
<evidence type="ECO:0000313" key="5">
    <source>
        <dbReference type="Proteomes" id="UP000308488"/>
    </source>
</evidence>
<dbReference type="SUPFAM" id="SSF51735">
    <property type="entry name" value="NAD(P)-binding Rossmann-fold domains"/>
    <property type="match status" value="1"/>
</dbReference>
<dbReference type="EMBL" id="SZYH01000001">
    <property type="protein sequence ID" value="TKV67273.1"/>
    <property type="molecule type" value="Genomic_DNA"/>
</dbReference>
<dbReference type="Proteomes" id="UP000308488">
    <property type="component" value="Unassembled WGS sequence"/>
</dbReference>
<keyword evidence="5" id="KW-1185">Reference proteome</keyword>
<evidence type="ECO:0000313" key="4">
    <source>
        <dbReference type="EMBL" id="TKV67273.1"/>
    </source>
</evidence>
<dbReference type="Gene3D" id="3.40.50.720">
    <property type="entry name" value="NAD(P)-binding Rossmann-like Domain"/>
    <property type="match status" value="1"/>
</dbReference>
<proteinExistence type="predicted"/>
<protein>
    <submittedName>
        <fullName evidence="4">Gfo/Idh/MocA family oxidoreductase</fullName>
    </submittedName>
</protein>
<dbReference type="InterPro" id="IPR050463">
    <property type="entry name" value="Gfo/Idh/MocA_oxidrdct_glycsds"/>
</dbReference>
<dbReference type="OrthoDB" id="9801953at2"/>
<name>A0A4U6R1M8_9GAMM</name>
<evidence type="ECO:0000259" key="2">
    <source>
        <dbReference type="Pfam" id="PF01408"/>
    </source>
</evidence>
<dbReference type="PANTHER" id="PTHR43818">
    <property type="entry name" value="BCDNA.GH03377"/>
    <property type="match status" value="1"/>
</dbReference>
<dbReference type="Gene3D" id="3.30.360.10">
    <property type="entry name" value="Dihydrodipicolinate Reductase, domain 2"/>
    <property type="match status" value="1"/>
</dbReference>
<dbReference type="Pfam" id="PF22725">
    <property type="entry name" value="GFO_IDH_MocA_C3"/>
    <property type="match status" value="1"/>
</dbReference>
<dbReference type="InterPro" id="IPR036291">
    <property type="entry name" value="NAD(P)-bd_dom_sf"/>
</dbReference>
<sequence>MMRFGLIGLGGIGEVRKQALEVSDVCELTAAFDLDANLLAQLPDDITVFKDAEQLLKSDACDAVIISTPTHFHKDLAITALENGKHVIVEKPMASSLAECEQMVETAERCGKILTVGFNHRYFAAIKEVKAAIQNEALGTLRYVKGYAGHTGLSEFKSAWMYDKDKMGGGTLMDNGIHTLDLICYLINDEINEVSGMISTKTWQLDRTEDNAFVQLRSQSGVMGSLHSSWTEWKGYHFYVEAYGDLGMARAYYAPMSSTIITMEKPGGQASKKRNFYIPAIFREKFKGWQSTVVQTFVEEFHDFVSLTNGGPAGAIATAQDGLRSIAIPNAVYDSDRDHQVVTLNRPG</sequence>
<dbReference type="Pfam" id="PF01408">
    <property type="entry name" value="GFO_IDH_MocA"/>
    <property type="match status" value="1"/>
</dbReference>
<dbReference type="GO" id="GO:0000166">
    <property type="term" value="F:nucleotide binding"/>
    <property type="evidence" value="ECO:0007669"/>
    <property type="project" value="InterPro"/>
</dbReference>
<gene>
    <name evidence="4" type="ORF">FDP08_03805</name>
</gene>
<dbReference type="AlphaFoldDB" id="A0A4U6R1M8"/>
<dbReference type="SUPFAM" id="SSF55347">
    <property type="entry name" value="Glyceraldehyde-3-phosphate dehydrogenase-like, C-terminal domain"/>
    <property type="match status" value="1"/>
</dbReference>
<reference evidence="4 5" key="1">
    <citation type="submission" date="2019-05" db="EMBL/GenBank/DDBJ databases">
        <title>Marinobacter panjinensis sp. nov., a moderately halophilic bacterium isolated from sea tidal flat environment.</title>
        <authorList>
            <person name="Yang W."/>
            <person name="An M."/>
            <person name="He W."/>
            <person name="Luo X."/>
            <person name="Zhu L."/>
            <person name="Chen G."/>
            <person name="Zhang Y."/>
            <person name="Wang Y."/>
        </authorList>
    </citation>
    <scope>NUCLEOTIDE SEQUENCE [LARGE SCALE GENOMIC DNA]</scope>
    <source>
        <strain evidence="4 5">PJ-16</strain>
    </source>
</reference>
<comment type="caution">
    <text evidence="4">The sequence shown here is derived from an EMBL/GenBank/DDBJ whole genome shotgun (WGS) entry which is preliminary data.</text>
</comment>
<organism evidence="4 5">
    <name type="scientific">Marinobacter panjinensis</name>
    <dbReference type="NCBI Taxonomy" id="2576384"/>
    <lineage>
        <taxon>Bacteria</taxon>
        <taxon>Pseudomonadati</taxon>
        <taxon>Pseudomonadota</taxon>
        <taxon>Gammaproteobacteria</taxon>
        <taxon>Pseudomonadales</taxon>
        <taxon>Marinobacteraceae</taxon>
        <taxon>Marinobacter</taxon>
    </lineage>
</organism>
<dbReference type="RefSeq" id="WP_137434692.1">
    <property type="nucleotide sequence ID" value="NZ_JANRHC010000005.1"/>
</dbReference>
<keyword evidence="1" id="KW-0560">Oxidoreductase</keyword>
<dbReference type="GO" id="GO:0016491">
    <property type="term" value="F:oxidoreductase activity"/>
    <property type="evidence" value="ECO:0007669"/>
    <property type="project" value="UniProtKB-KW"/>
</dbReference>
<dbReference type="InterPro" id="IPR000683">
    <property type="entry name" value="Gfo/Idh/MocA-like_OxRdtase_N"/>
</dbReference>
<dbReference type="PANTHER" id="PTHR43818:SF11">
    <property type="entry name" value="BCDNA.GH03377"/>
    <property type="match status" value="1"/>
</dbReference>
<evidence type="ECO:0000259" key="3">
    <source>
        <dbReference type="Pfam" id="PF22725"/>
    </source>
</evidence>
<feature type="domain" description="GFO/IDH/MocA-like oxidoreductase" evidence="3">
    <location>
        <begin position="127"/>
        <end position="249"/>
    </location>
</feature>